<sequence>MHISEVLAMSDPLLSIQDLRAGYDMTEVLQGLSLEVERGSVVSLVGRNGVGKTTTLRSVVGNLAPTGGSIQFDGDDITTLDTESTIRKGIAFVPEGRRVFPGLTVRENIEMGHMGVDASNGPSVDEVINIFENLQEREDSYGSVLSGGEQQMVAIGRALIADPDLLLLDEPTEGLAPYIVRQIEDIIENLNDQGITVLIVEQNIPVALGVSDYTYILEKGHIVHKGPSEDVSENDKVLDEHLGVGLAD</sequence>
<dbReference type="GO" id="GO:0005524">
    <property type="term" value="F:ATP binding"/>
    <property type="evidence" value="ECO:0007669"/>
    <property type="project" value="UniProtKB-KW"/>
</dbReference>
<dbReference type="GO" id="GO:0016887">
    <property type="term" value="F:ATP hydrolysis activity"/>
    <property type="evidence" value="ECO:0007669"/>
    <property type="project" value="InterPro"/>
</dbReference>
<dbReference type="InterPro" id="IPR003439">
    <property type="entry name" value="ABC_transporter-like_ATP-bd"/>
</dbReference>
<evidence type="ECO:0000256" key="2">
    <source>
        <dbReference type="ARBA" id="ARBA00022448"/>
    </source>
</evidence>
<evidence type="ECO:0000313" key="7">
    <source>
        <dbReference type="EMBL" id="SET94496.1"/>
    </source>
</evidence>
<dbReference type="InterPro" id="IPR027417">
    <property type="entry name" value="P-loop_NTPase"/>
</dbReference>
<dbReference type="InterPro" id="IPR003593">
    <property type="entry name" value="AAA+_ATPase"/>
</dbReference>
<protein>
    <submittedName>
        <fullName evidence="7">Amino acid/amide ABC transporter ATP-binding protein 2, HAAT family</fullName>
    </submittedName>
</protein>
<dbReference type="AlphaFoldDB" id="A0A1I0ICE7"/>
<dbReference type="CDD" id="cd03224">
    <property type="entry name" value="ABC_TM1139_LivF_branched"/>
    <property type="match status" value="1"/>
</dbReference>
<gene>
    <name evidence="7" type="ORF">SAMN04488694_1196</name>
</gene>
<keyword evidence="8" id="KW-1185">Reference proteome</keyword>
<dbReference type="PROSITE" id="PS50893">
    <property type="entry name" value="ABC_TRANSPORTER_2"/>
    <property type="match status" value="1"/>
</dbReference>
<comment type="similarity">
    <text evidence="1">Belongs to the ABC transporter superfamily.</text>
</comment>
<dbReference type="PANTHER" id="PTHR43820">
    <property type="entry name" value="HIGH-AFFINITY BRANCHED-CHAIN AMINO ACID TRANSPORT ATP-BINDING PROTEIN LIVF"/>
    <property type="match status" value="1"/>
</dbReference>
<evidence type="ECO:0000256" key="3">
    <source>
        <dbReference type="ARBA" id="ARBA00022741"/>
    </source>
</evidence>
<reference evidence="8" key="1">
    <citation type="submission" date="2016-10" db="EMBL/GenBank/DDBJ databases">
        <authorList>
            <person name="Varghese N."/>
            <person name="Submissions S."/>
        </authorList>
    </citation>
    <scope>NUCLEOTIDE SEQUENCE [LARGE SCALE GENOMIC DNA]</scope>
    <source>
        <strain evidence="8">CDM_6</strain>
    </source>
</reference>
<accession>A0A1I0ICE7</accession>
<evidence type="ECO:0000256" key="5">
    <source>
        <dbReference type="ARBA" id="ARBA00022970"/>
    </source>
</evidence>
<dbReference type="GO" id="GO:0015658">
    <property type="term" value="F:branched-chain amino acid transmembrane transporter activity"/>
    <property type="evidence" value="ECO:0007669"/>
    <property type="project" value="TreeGrafter"/>
</dbReference>
<dbReference type="Pfam" id="PF00005">
    <property type="entry name" value="ABC_tran"/>
    <property type="match status" value="1"/>
</dbReference>
<evidence type="ECO:0000256" key="1">
    <source>
        <dbReference type="ARBA" id="ARBA00005417"/>
    </source>
</evidence>
<dbReference type="Proteomes" id="UP000199320">
    <property type="component" value="Unassembled WGS sequence"/>
</dbReference>
<feature type="domain" description="ABC transporter" evidence="6">
    <location>
        <begin position="14"/>
        <end position="244"/>
    </location>
</feature>
<dbReference type="PROSITE" id="PS00211">
    <property type="entry name" value="ABC_TRANSPORTER_1"/>
    <property type="match status" value="1"/>
</dbReference>
<dbReference type="InterPro" id="IPR052156">
    <property type="entry name" value="BCAA_Transport_ATP-bd_LivF"/>
</dbReference>
<evidence type="ECO:0000313" key="8">
    <source>
        <dbReference type="Proteomes" id="UP000199320"/>
    </source>
</evidence>
<evidence type="ECO:0000259" key="6">
    <source>
        <dbReference type="PROSITE" id="PS50893"/>
    </source>
</evidence>
<keyword evidence="4 7" id="KW-0067">ATP-binding</keyword>
<dbReference type="SMART" id="SM00382">
    <property type="entry name" value="AAA"/>
    <property type="match status" value="1"/>
</dbReference>
<evidence type="ECO:0000256" key="4">
    <source>
        <dbReference type="ARBA" id="ARBA00022840"/>
    </source>
</evidence>
<dbReference type="STRING" id="392421.SAMN04488694_1196"/>
<keyword evidence="2" id="KW-0813">Transport</keyword>
<organism evidence="7 8">
    <name type="scientific">Natrinema hispanicum</name>
    <dbReference type="NCBI Taxonomy" id="392421"/>
    <lineage>
        <taxon>Archaea</taxon>
        <taxon>Methanobacteriati</taxon>
        <taxon>Methanobacteriota</taxon>
        <taxon>Stenosarchaea group</taxon>
        <taxon>Halobacteria</taxon>
        <taxon>Halobacteriales</taxon>
        <taxon>Natrialbaceae</taxon>
        <taxon>Natrinema</taxon>
    </lineage>
</organism>
<dbReference type="EMBL" id="FOIC01000019">
    <property type="protein sequence ID" value="SET94496.1"/>
    <property type="molecule type" value="Genomic_DNA"/>
</dbReference>
<keyword evidence="3" id="KW-0547">Nucleotide-binding</keyword>
<proteinExistence type="inferred from homology"/>
<keyword evidence="5" id="KW-0029">Amino-acid transport</keyword>
<dbReference type="PANTHER" id="PTHR43820:SF4">
    <property type="entry name" value="HIGH-AFFINITY BRANCHED-CHAIN AMINO ACID TRANSPORT ATP-BINDING PROTEIN LIVF"/>
    <property type="match status" value="1"/>
</dbReference>
<name>A0A1I0ICE7_9EURY</name>
<dbReference type="SUPFAM" id="SSF52540">
    <property type="entry name" value="P-loop containing nucleoside triphosphate hydrolases"/>
    <property type="match status" value="1"/>
</dbReference>
<dbReference type="GO" id="GO:0015807">
    <property type="term" value="P:L-amino acid transport"/>
    <property type="evidence" value="ECO:0007669"/>
    <property type="project" value="TreeGrafter"/>
</dbReference>
<dbReference type="InterPro" id="IPR017871">
    <property type="entry name" value="ABC_transporter-like_CS"/>
</dbReference>
<dbReference type="Gene3D" id="3.40.50.300">
    <property type="entry name" value="P-loop containing nucleotide triphosphate hydrolases"/>
    <property type="match status" value="1"/>
</dbReference>